<keyword evidence="2" id="KW-1185">Reference proteome</keyword>
<gene>
    <name evidence="1" type="ORF">POL58_28090</name>
</gene>
<proteinExistence type="predicted"/>
<evidence type="ECO:0000313" key="1">
    <source>
        <dbReference type="EMBL" id="MDC0671640.1"/>
    </source>
</evidence>
<dbReference type="Proteomes" id="UP001217838">
    <property type="component" value="Unassembled WGS sequence"/>
</dbReference>
<reference evidence="1 2" key="1">
    <citation type="submission" date="2022-11" db="EMBL/GenBank/DDBJ databases">
        <title>Minimal conservation of predation-associated metabolite biosynthetic gene clusters underscores biosynthetic potential of Myxococcota including descriptions for ten novel species: Archangium lansinium sp. nov., Myxococcus landrumus sp. nov., Nannocystis bai.</title>
        <authorList>
            <person name="Ahearne A."/>
            <person name="Stevens C."/>
            <person name="Dowd S."/>
        </authorList>
    </citation>
    <scope>NUCLEOTIDE SEQUENCE [LARGE SCALE GENOMIC DNA]</scope>
    <source>
        <strain evidence="1 2">NCELM</strain>
    </source>
</reference>
<accession>A0ABT5BBY2</accession>
<comment type="caution">
    <text evidence="1">The sequence shown here is derived from an EMBL/GenBank/DDBJ whole genome shotgun (WGS) entry which is preliminary data.</text>
</comment>
<organism evidence="1 2">
    <name type="scientific">Nannocystis radixulma</name>
    <dbReference type="NCBI Taxonomy" id="2995305"/>
    <lineage>
        <taxon>Bacteria</taxon>
        <taxon>Pseudomonadati</taxon>
        <taxon>Myxococcota</taxon>
        <taxon>Polyangia</taxon>
        <taxon>Nannocystales</taxon>
        <taxon>Nannocystaceae</taxon>
        <taxon>Nannocystis</taxon>
    </lineage>
</organism>
<evidence type="ECO:0000313" key="2">
    <source>
        <dbReference type="Proteomes" id="UP001217838"/>
    </source>
</evidence>
<name>A0ABT5BBY2_9BACT</name>
<dbReference type="RefSeq" id="WP_272002162.1">
    <property type="nucleotide sequence ID" value="NZ_JAQNDN010000017.1"/>
</dbReference>
<sequence>MPANHRTASFRSTGRVMVPSFARLTNRRTISCRIVMPSFARFANHRTSSTRAVVPSFSICTNHRTTSLRLANRVEAPSFARLIRLADPATVVPAASSAPILS</sequence>
<dbReference type="EMBL" id="JAQNDN010000017">
    <property type="protein sequence ID" value="MDC0671640.1"/>
    <property type="molecule type" value="Genomic_DNA"/>
</dbReference>
<protein>
    <submittedName>
        <fullName evidence="1">Uncharacterized protein</fullName>
    </submittedName>
</protein>